<dbReference type="AlphaFoldDB" id="A0AAX3W6L6"/>
<dbReference type="Proteomes" id="UP001223261">
    <property type="component" value="Chromosome"/>
</dbReference>
<dbReference type="Pfam" id="PF13365">
    <property type="entry name" value="Trypsin_2"/>
    <property type="match status" value="1"/>
</dbReference>
<dbReference type="Gene3D" id="2.30.42.10">
    <property type="match status" value="1"/>
</dbReference>
<evidence type="ECO:0000256" key="4">
    <source>
        <dbReference type="ARBA" id="ARBA00022670"/>
    </source>
</evidence>
<feature type="compositionally biased region" description="Basic and acidic residues" evidence="7">
    <location>
        <begin position="256"/>
        <end position="276"/>
    </location>
</feature>
<keyword evidence="8" id="KW-0472">Membrane</keyword>
<dbReference type="GO" id="GO:0012505">
    <property type="term" value="C:endomembrane system"/>
    <property type="evidence" value="ECO:0007669"/>
    <property type="project" value="UniProtKB-SubCell"/>
</dbReference>
<feature type="compositionally biased region" description="Basic and acidic residues" evidence="7">
    <location>
        <begin position="9"/>
        <end position="85"/>
    </location>
</feature>
<evidence type="ECO:0000313" key="11">
    <source>
        <dbReference type="Proteomes" id="UP001223261"/>
    </source>
</evidence>
<dbReference type="Gene3D" id="2.40.10.10">
    <property type="entry name" value="Trypsin-like serine proteases"/>
    <property type="match status" value="2"/>
</dbReference>
<dbReference type="InterPro" id="IPR001940">
    <property type="entry name" value="Peptidase_S1C"/>
</dbReference>
<proteinExistence type="inferred from homology"/>
<dbReference type="InterPro" id="IPR009003">
    <property type="entry name" value="Peptidase_S1_PA"/>
</dbReference>
<dbReference type="PANTHER" id="PTHR43343">
    <property type="entry name" value="PEPTIDASE S12"/>
    <property type="match status" value="1"/>
</dbReference>
<dbReference type="GO" id="GO:0004252">
    <property type="term" value="F:serine-type endopeptidase activity"/>
    <property type="evidence" value="ECO:0007669"/>
    <property type="project" value="InterPro"/>
</dbReference>
<evidence type="ECO:0000256" key="2">
    <source>
        <dbReference type="ARBA" id="ARBA00010541"/>
    </source>
</evidence>
<feature type="region of interest" description="Disordered" evidence="7">
    <location>
        <begin position="249"/>
        <end position="281"/>
    </location>
</feature>
<dbReference type="PANTHER" id="PTHR43343:SF3">
    <property type="entry name" value="PROTEASE DO-LIKE 8, CHLOROPLASTIC"/>
    <property type="match status" value="1"/>
</dbReference>
<keyword evidence="5" id="KW-0378">Hydrolase</keyword>
<dbReference type="InterPro" id="IPR036034">
    <property type="entry name" value="PDZ_sf"/>
</dbReference>
<feature type="compositionally biased region" description="Basic and acidic residues" evidence="7">
    <location>
        <begin position="92"/>
        <end position="102"/>
    </location>
</feature>
<gene>
    <name evidence="10" type="ORF">PYH69_04805</name>
</gene>
<comment type="subcellular location">
    <subcellularLocation>
        <location evidence="1">Cell membrane</location>
        <topology evidence="1">Single-pass membrane protein</topology>
    </subcellularLocation>
</comment>
<dbReference type="InterPro" id="IPR051201">
    <property type="entry name" value="Chloro_Bact_Ser_Proteases"/>
</dbReference>
<evidence type="ECO:0000256" key="1">
    <source>
        <dbReference type="ARBA" id="ARBA00004162"/>
    </source>
</evidence>
<comment type="similarity">
    <text evidence="2">Belongs to the peptidase S1C family.</text>
</comment>
<keyword evidence="4 10" id="KW-0645">Protease</keyword>
<keyword evidence="8" id="KW-0812">Transmembrane</keyword>
<dbReference type="Pfam" id="PF13180">
    <property type="entry name" value="PDZ_2"/>
    <property type="match status" value="1"/>
</dbReference>
<evidence type="ECO:0000256" key="6">
    <source>
        <dbReference type="ARBA" id="ARBA00022825"/>
    </source>
</evidence>
<dbReference type="EMBL" id="CP118848">
    <property type="protein sequence ID" value="WHI60956.1"/>
    <property type="molecule type" value="Genomic_DNA"/>
</dbReference>
<feature type="domain" description="PDZ" evidence="9">
    <location>
        <begin position="486"/>
        <end position="562"/>
    </location>
</feature>
<dbReference type="SUPFAM" id="SSF50494">
    <property type="entry name" value="Trypsin-like serine proteases"/>
    <property type="match status" value="1"/>
</dbReference>
<protein>
    <recommendedName>
        <fullName evidence="3">Serine protease HtrA-like</fullName>
    </recommendedName>
</protein>
<name>A0AAX3W6L6_MAMLE</name>
<sequence>MSQKKHVIPRNEYKRQRREFFHNSEREERIRQERKEDELRRAHEKEQQKKNEQRVKENMQKARIEKLTKEEIKKQKEESKYHPTLDLDDERLESSHEDKFSKEGSSIEDDVSSTENTEDSFENLKDNQNLDDSEEIKYKKVHNQSNKLNNKQENEFEINKQLGAEHDEKVEKKSQNDKNILNIILSKIEKHWPIIAIVLAIILIFILVWSIFQNVNPPNESRKSIEEKQSQKGFQKPITNVMEAVEKSKNSVVGVSHEDSDISSKTESSQKEKEENSGVGSGVIYKVENNKTYIVTNSHVISNDKSPVISGENGKRYKGTVVGSDQWSDIAVVTIPTDKDANFKPIKFEDSDNLILGESAIVIGSPLGAEFQNSISTGVVSGLDRTVPIDFNGDDEYDWEIKAIQTDAAVNPGNSGGPILDAQGNLIGVVSLKIDMPNVEGMAFAIPSNESAEYIKKLEKDGKIKRPEMGIMAQNYKTLKSDEQSQITLPSKYNSGMVVTGIDEKGNAQKADVKFHDVIVEMDGKKIENNLEFRKELYNNHKSGEEIKLKLIREGKEITKTLTLK</sequence>
<dbReference type="RefSeq" id="WP_282862781.1">
    <property type="nucleotide sequence ID" value="NZ_CP118848.1"/>
</dbReference>
<feature type="compositionally biased region" description="Acidic residues" evidence="7">
    <location>
        <begin position="106"/>
        <end position="121"/>
    </location>
</feature>
<keyword evidence="6" id="KW-0720">Serine protease</keyword>
<accession>A0AAX3W6L6</accession>
<keyword evidence="8" id="KW-1133">Transmembrane helix</keyword>
<evidence type="ECO:0000256" key="3">
    <source>
        <dbReference type="ARBA" id="ARBA00021768"/>
    </source>
</evidence>
<feature type="region of interest" description="Disordered" evidence="7">
    <location>
        <begin position="1"/>
        <end position="133"/>
    </location>
</feature>
<feature type="transmembrane region" description="Helical" evidence="8">
    <location>
        <begin position="192"/>
        <end position="212"/>
    </location>
</feature>
<dbReference type="InterPro" id="IPR001478">
    <property type="entry name" value="PDZ"/>
</dbReference>
<dbReference type="GO" id="GO:0006508">
    <property type="term" value="P:proteolysis"/>
    <property type="evidence" value="ECO:0007669"/>
    <property type="project" value="UniProtKB-KW"/>
</dbReference>
<evidence type="ECO:0000256" key="5">
    <source>
        <dbReference type="ARBA" id="ARBA00022801"/>
    </source>
</evidence>
<dbReference type="InterPro" id="IPR043504">
    <property type="entry name" value="Peptidase_S1_PA_chymotrypsin"/>
</dbReference>
<reference evidence="10" key="1">
    <citation type="journal article" date="2023" name="Antibiotics">
        <title>Prevalence and Molecular Characterization of Methicillin-Resistant Staphylococci (MRS) and Mammaliicocci (MRM) in Dromedary Camels from Algeria: First Detection of SCCmec-mecC Hybrid in Methicillin-Resistant Mammaliicoccus lentus.</title>
        <authorList>
            <person name="Belhout C."/>
            <person name="Boyen F."/>
            <person name="Vereecke N."/>
            <person name="Theuns S."/>
            <person name="Taibi N."/>
            <person name="Stegger M."/>
            <person name="de la Fe-Rodriguez P.Y."/>
            <person name="Bouayad L."/>
            <person name="Elgroud R."/>
            <person name="Butaye P."/>
        </authorList>
    </citation>
    <scope>NUCLEOTIDE SEQUENCE</scope>
    <source>
        <strain evidence="10">7048</strain>
    </source>
</reference>
<dbReference type="SUPFAM" id="SSF50156">
    <property type="entry name" value="PDZ domain-like"/>
    <property type="match status" value="1"/>
</dbReference>
<evidence type="ECO:0000256" key="7">
    <source>
        <dbReference type="SAM" id="MobiDB-lite"/>
    </source>
</evidence>
<evidence type="ECO:0000313" key="10">
    <source>
        <dbReference type="EMBL" id="WHI60956.1"/>
    </source>
</evidence>
<evidence type="ECO:0000259" key="9">
    <source>
        <dbReference type="Pfam" id="PF13180"/>
    </source>
</evidence>
<dbReference type="PRINTS" id="PR00834">
    <property type="entry name" value="PROTEASES2C"/>
</dbReference>
<evidence type="ECO:0000256" key="8">
    <source>
        <dbReference type="SAM" id="Phobius"/>
    </source>
</evidence>
<organism evidence="10 11">
    <name type="scientific">Mammaliicoccus lentus</name>
    <name type="common">Staphylococcus lentus</name>
    <dbReference type="NCBI Taxonomy" id="42858"/>
    <lineage>
        <taxon>Bacteria</taxon>
        <taxon>Bacillati</taxon>
        <taxon>Bacillota</taxon>
        <taxon>Bacilli</taxon>
        <taxon>Bacillales</taxon>
        <taxon>Staphylococcaceae</taxon>
        <taxon>Mammaliicoccus</taxon>
    </lineage>
</organism>